<organism evidence="1">
    <name type="scientific">marine metagenome</name>
    <dbReference type="NCBI Taxonomy" id="408172"/>
    <lineage>
        <taxon>unclassified sequences</taxon>
        <taxon>metagenomes</taxon>
        <taxon>ecological metagenomes</taxon>
    </lineage>
</organism>
<dbReference type="AlphaFoldDB" id="A0A382PV68"/>
<gene>
    <name evidence="1" type="ORF">METZ01_LOCUS328806</name>
</gene>
<dbReference type="EMBL" id="UINC01109257">
    <property type="protein sequence ID" value="SVC75952.1"/>
    <property type="molecule type" value="Genomic_DNA"/>
</dbReference>
<sequence>MPIYEYTCNDCGETSSIFFRSLNLAEK</sequence>
<protein>
    <submittedName>
        <fullName evidence="1">Uncharacterized protein</fullName>
    </submittedName>
</protein>
<evidence type="ECO:0000313" key="1">
    <source>
        <dbReference type="EMBL" id="SVC75952.1"/>
    </source>
</evidence>
<accession>A0A382PV68</accession>
<feature type="non-terminal residue" evidence="1">
    <location>
        <position position="27"/>
    </location>
</feature>
<name>A0A382PV68_9ZZZZ</name>
<reference evidence="1" key="1">
    <citation type="submission" date="2018-05" db="EMBL/GenBank/DDBJ databases">
        <authorList>
            <person name="Lanie J.A."/>
            <person name="Ng W.-L."/>
            <person name="Kazmierczak K.M."/>
            <person name="Andrzejewski T.M."/>
            <person name="Davidsen T.M."/>
            <person name="Wayne K.J."/>
            <person name="Tettelin H."/>
            <person name="Glass J.I."/>
            <person name="Rusch D."/>
            <person name="Podicherti R."/>
            <person name="Tsui H.-C.T."/>
            <person name="Winkler M.E."/>
        </authorList>
    </citation>
    <scope>NUCLEOTIDE SEQUENCE</scope>
</reference>
<proteinExistence type="predicted"/>